<dbReference type="Proteomes" id="UP001454036">
    <property type="component" value="Unassembled WGS sequence"/>
</dbReference>
<evidence type="ECO:0000313" key="5">
    <source>
        <dbReference type="Proteomes" id="UP001454036"/>
    </source>
</evidence>
<keyword evidence="5" id="KW-1185">Reference proteome</keyword>
<organism evidence="4 5">
    <name type="scientific">Lithospermum erythrorhizon</name>
    <name type="common">Purple gromwell</name>
    <name type="synonym">Lithospermum officinale var. erythrorhizon</name>
    <dbReference type="NCBI Taxonomy" id="34254"/>
    <lineage>
        <taxon>Eukaryota</taxon>
        <taxon>Viridiplantae</taxon>
        <taxon>Streptophyta</taxon>
        <taxon>Embryophyta</taxon>
        <taxon>Tracheophyta</taxon>
        <taxon>Spermatophyta</taxon>
        <taxon>Magnoliopsida</taxon>
        <taxon>eudicotyledons</taxon>
        <taxon>Gunneridae</taxon>
        <taxon>Pentapetalae</taxon>
        <taxon>asterids</taxon>
        <taxon>lamiids</taxon>
        <taxon>Boraginales</taxon>
        <taxon>Boraginaceae</taxon>
        <taxon>Boraginoideae</taxon>
        <taxon>Lithospermeae</taxon>
        <taxon>Lithospermum</taxon>
    </lineage>
</organism>
<dbReference type="Pfam" id="PF02458">
    <property type="entry name" value="Transferase"/>
    <property type="match status" value="1"/>
</dbReference>
<keyword evidence="2" id="KW-0808">Transferase</keyword>
<dbReference type="PANTHER" id="PTHR31642">
    <property type="entry name" value="TRICHOTHECENE 3-O-ACETYLTRANSFERASE"/>
    <property type="match status" value="1"/>
</dbReference>
<evidence type="ECO:0000313" key="4">
    <source>
        <dbReference type="EMBL" id="GAA0147174.1"/>
    </source>
</evidence>
<dbReference type="InterPro" id="IPR023213">
    <property type="entry name" value="CAT-like_dom_sf"/>
</dbReference>
<name>A0AAV3P6D8_LITER</name>
<dbReference type="EMBL" id="BAABME010016722">
    <property type="protein sequence ID" value="GAA0147174.1"/>
    <property type="molecule type" value="Genomic_DNA"/>
</dbReference>
<dbReference type="Gene3D" id="3.30.559.10">
    <property type="entry name" value="Chloramphenicol acetyltransferase-like domain"/>
    <property type="match status" value="2"/>
</dbReference>
<protein>
    <submittedName>
        <fullName evidence="4">Acetyltransferase</fullName>
    </submittedName>
</protein>
<dbReference type="GO" id="GO:0016747">
    <property type="term" value="F:acyltransferase activity, transferring groups other than amino-acyl groups"/>
    <property type="evidence" value="ECO:0007669"/>
    <property type="project" value="TreeGrafter"/>
</dbReference>
<evidence type="ECO:0000256" key="2">
    <source>
        <dbReference type="ARBA" id="ARBA00022679"/>
    </source>
</evidence>
<gene>
    <name evidence="4" type="ORF">LIER_36467</name>
</gene>
<comment type="caution">
    <text evidence="4">The sequence shown here is derived from an EMBL/GenBank/DDBJ whole genome shotgun (WGS) entry which is preliminary data.</text>
</comment>
<comment type="similarity">
    <text evidence="1">Belongs to the plant acyltransferase family.</text>
</comment>
<dbReference type="FunFam" id="3.30.559.10:FF:000008">
    <property type="entry name" value="Tryptamine hydroxycinnamoyl transferase"/>
    <property type="match status" value="1"/>
</dbReference>
<sequence>MVEKNTAIPSPVVKVEHIVKPAEPTPNHAMYLTGCDQLQAITHAPTVYFYRHTPTTLSEAAQKIKESLSKALVVFYPIAGRIKLVEKGRVELYCNGEGALLVEAESEATIEQYGSFMPTPELRQLIPTIDLMAGTLTEVPLLICQVTKFKCGGICVGMGICHSIGDGQSCLHFIAEWSKICRGESKTVTSMPYLDRGILKKVETLAEQKFHHPEFDQPPLLIGKSDNIEERKKPTTVSKIKITKEQVEKLKNRANENRTVDDARGFSRYEALSGHIWRTASKARGLPDEQLSRVEVAADIRSRLNPKLPEKYFGNTIIRVWAFSKVGDLLNKPLSYAASKLRERSENISDEYIKSYLSVLKNVPDASKYRNFHTVGCTMGAFNGNPNLECTSWISLPMFGTDWGWGKEIHMGPGAVSMDGKLFILPAPEGDGSLNVCIRLQVEHMEAFHKYFYQDM</sequence>
<keyword evidence="3" id="KW-0012">Acyltransferase</keyword>
<accession>A0AAV3P6D8</accession>
<dbReference type="PANTHER" id="PTHR31642:SF324">
    <property type="entry name" value="SPERMIDINE HYDROXYCINNAMOYL TRANSFERASE"/>
    <property type="match status" value="1"/>
</dbReference>
<proteinExistence type="inferred from homology"/>
<evidence type="ECO:0000256" key="1">
    <source>
        <dbReference type="ARBA" id="ARBA00009861"/>
    </source>
</evidence>
<dbReference type="InterPro" id="IPR050317">
    <property type="entry name" value="Plant_Fungal_Acyltransferase"/>
</dbReference>
<reference evidence="4 5" key="1">
    <citation type="submission" date="2024-01" db="EMBL/GenBank/DDBJ databases">
        <title>The complete chloroplast genome sequence of Lithospermum erythrorhizon: insights into the phylogenetic relationship among Boraginaceae species and the maternal lineages of purple gromwells.</title>
        <authorList>
            <person name="Okada T."/>
            <person name="Watanabe K."/>
        </authorList>
    </citation>
    <scope>NUCLEOTIDE SEQUENCE [LARGE SCALE GENOMIC DNA]</scope>
</reference>
<evidence type="ECO:0000256" key="3">
    <source>
        <dbReference type="ARBA" id="ARBA00023315"/>
    </source>
</evidence>
<dbReference type="AlphaFoldDB" id="A0AAV3P6D8"/>